<evidence type="ECO:0000256" key="1">
    <source>
        <dbReference type="ARBA" id="ARBA00001954"/>
    </source>
</evidence>
<sequence length="265" mass="29269">MKLTQAQLDEYRTKGYLYFPGLITPAEVAVLRGAVPALLTRTGPEIKRDGPEAPPRLVYAPHDYSPPFQALSRLPRMLGAVRQLLDDEVYVYQSRINLKLPFAGDSWSWHQDFSAWHRRDAMARPHAVMAAVFLDDCTVANGPLLVIPESQTDDVDLVLSREYDVQGYKVERVSGELIADLAGQHGIADLLGPAGSVAFIHPTLMHGSAPNMTPWSRSIYYLNYNAVTNKTRQSERPWFMNNPDTAALVEVDDGAILAQAPAAAA</sequence>
<dbReference type="PANTHER" id="PTHR20883">
    <property type="entry name" value="PHYTANOYL-COA DIOXYGENASE DOMAIN CONTAINING 1"/>
    <property type="match status" value="1"/>
</dbReference>
<dbReference type="GO" id="GO:0016706">
    <property type="term" value="F:2-oxoglutarate-dependent dioxygenase activity"/>
    <property type="evidence" value="ECO:0007669"/>
    <property type="project" value="UniProtKB-ARBA"/>
</dbReference>
<comment type="cofactor">
    <cofactor evidence="1">
        <name>Fe(2+)</name>
        <dbReference type="ChEBI" id="CHEBI:29033"/>
    </cofactor>
</comment>
<dbReference type="RefSeq" id="WP_170216345.1">
    <property type="nucleotide sequence ID" value="NZ_AP019700.1"/>
</dbReference>
<reference evidence="2 3" key="1">
    <citation type="submission" date="2018-11" db="EMBL/GenBank/DDBJ databases">
        <title>Genomic Encyclopedia of Type Strains, Phase IV (KMG-IV): sequencing the most valuable type-strain genomes for metagenomic binning, comparative biology and taxonomic classification.</title>
        <authorList>
            <person name="Goeker M."/>
        </authorList>
    </citation>
    <scope>NUCLEOTIDE SEQUENCE [LARGE SCALE GENOMIC DNA]</scope>
    <source>
        <strain evidence="2 3">DSM 5900</strain>
    </source>
</reference>
<evidence type="ECO:0000313" key="2">
    <source>
        <dbReference type="EMBL" id="ROQ01946.1"/>
    </source>
</evidence>
<protein>
    <submittedName>
        <fullName evidence="2">Ectoine hydroxylase</fullName>
    </submittedName>
</protein>
<name>A0A3N1MLS4_9PROT</name>
<dbReference type="InterPro" id="IPR008775">
    <property type="entry name" value="Phytyl_CoA_dOase-like"/>
</dbReference>
<accession>A0A3N1MLS4</accession>
<dbReference type="Gene3D" id="2.60.120.620">
    <property type="entry name" value="q2cbj1_9rhob like domain"/>
    <property type="match status" value="1"/>
</dbReference>
<dbReference type="GO" id="GO:0005506">
    <property type="term" value="F:iron ion binding"/>
    <property type="evidence" value="ECO:0007669"/>
    <property type="project" value="UniProtKB-ARBA"/>
</dbReference>
<proteinExistence type="predicted"/>
<dbReference type="Pfam" id="PF05721">
    <property type="entry name" value="PhyH"/>
    <property type="match status" value="1"/>
</dbReference>
<gene>
    <name evidence="2" type="ORF">EDC65_1133</name>
</gene>
<dbReference type="EMBL" id="RJKX01000011">
    <property type="protein sequence ID" value="ROQ01946.1"/>
    <property type="molecule type" value="Genomic_DNA"/>
</dbReference>
<dbReference type="SUPFAM" id="SSF51197">
    <property type="entry name" value="Clavaminate synthase-like"/>
    <property type="match status" value="1"/>
</dbReference>
<dbReference type="PANTHER" id="PTHR20883:SF48">
    <property type="entry name" value="ECTOINE DIOXYGENASE"/>
    <property type="match status" value="1"/>
</dbReference>
<evidence type="ECO:0000313" key="3">
    <source>
        <dbReference type="Proteomes" id="UP000278222"/>
    </source>
</evidence>
<keyword evidence="3" id="KW-1185">Reference proteome</keyword>
<dbReference type="AlphaFoldDB" id="A0A3N1MLS4"/>
<dbReference type="Proteomes" id="UP000278222">
    <property type="component" value="Unassembled WGS sequence"/>
</dbReference>
<comment type="caution">
    <text evidence="2">The sequence shown here is derived from an EMBL/GenBank/DDBJ whole genome shotgun (WGS) entry which is preliminary data.</text>
</comment>
<organism evidence="2 3">
    <name type="scientific">Stella humosa</name>
    <dbReference type="NCBI Taxonomy" id="94"/>
    <lineage>
        <taxon>Bacteria</taxon>
        <taxon>Pseudomonadati</taxon>
        <taxon>Pseudomonadota</taxon>
        <taxon>Alphaproteobacteria</taxon>
        <taxon>Rhodospirillales</taxon>
        <taxon>Stellaceae</taxon>
        <taxon>Stella</taxon>
    </lineage>
</organism>